<keyword evidence="3" id="KW-1185">Reference proteome</keyword>
<dbReference type="Proteomes" id="UP000245697">
    <property type="component" value="Unassembled WGS sequence"/>
</dbReference>
<comment type="caution">
    <text evidence="2">The sequence shown here is derived from an EMBL/GenBank/DDBJ whole genome shotgun (WGS) entry which is preliminary data.</text>
</comment>
<feature type="region of interest" description="Disordered" evidence="1">
    <location>
        <begin position="1"/>
        <end position="50"/>
    </location>
</feature>
<reference evidence="2 3" key="1">
    <citation type="submission" date="2018-05" db="EMBL/GenBank/DDBJ databases">
        <title>Genomic Encyclopedia of Archaeal and Bacterial Type Strains, Phase II (KMG-II): from individual species to whole genera.</title>
        <authorList>
            <person name="Goeker M."/>
        </authorList>
    </citation>
    <scope>NUCLEOTIDE SEQUENCE [LARGE SCALE GENOMIC DNA]</scope>
    <source>
        <strain evidence="2 3">DSM 45184</strain>
    </source>
</reference>
<proteinExistence type="predicted"/>
<sequence>MVSSNENQQQDRSAHDSVIKLGYQIPNFSSDRPPALPRRASRRLQNPGVS</sequence>
<gene>
    <name evidence="2" type="ORF">BC793_107119</name>
</gene>
<organism evidence="2 3">
    <name type="scientific">Actinoplanes xinjiangensis</name>
    <dbReference type="NCBI Taxonomy" id="512350"/>
    <lineage>
        <taxon>Bacteria</taxon>
        <taxon>Bacillati</taxon>
        <taxon>Actinomycetota</taxon>
        <taxon>Actinomycetes</taxon>
        <taxon>Micromonosporales</taxon>
        <taxon>Micromonosporaceae</taxon>
        <taxon>Actinoplanes</taxon>
    </lineage>
</organism>
<evidence type="ECO:0000313" key="3">
    <source>
        <dbReference type="Proteomes" id="UP000245697"/>
    </source>
</evidence>
<evidence type="ECO:0000256" key="1">
    <source>
        <dbReference type="SAM" id="MobiDB-lite"/>
    </source>
</evidence>
<dbReference type="AlphaFoldDB" id="A0A316FGE0"/>
<protein>
    <submittedName>
        <fullName evidence="2">Uncharacterized protein</fullName>
    </submittedName>
</protein>
<accession>A0A316FGE0</accession>
<evidence type="ECO:0000313" key="2">
    <source>
        <dbReference type="EMBL" id="PWK47509.1"/>
    </source>
</evidence>
<dbReference type="EMBL" id="QGGR01000007">
    <property type="protein sequence ID" value="PWK47509.1"/>
    <property type="molecule type" value="Genomic_DNA"/>
</dbReference>
<name>A0A316FGE0_9ACTN</name>
<feature type="compositionally biased region" description="Polar residues" evidence="1">
    <location>
        <begin position="1"/>
        <end position="11"/>
    </location>
</feature>